<dbReference type="Pfam" id="PF13855">
    <property type="entry name" value="LRR_8"/>
    <property type="match status" value="1"/>
</dbReference>
<evidence type="ECO:0000256" key="3">
    <source>
        <dbReference type="SAM" id="MobiDB-lite"/>
    </source>
</evidence>
<feature type="compositionally biased region" description="Basic and acidic residues" evidence="3">
    <location>
        <begin position="222"/>
        <end position="239"/>
    </location>
</feature>
<evidence type="ECO:0000256" key="2">
    <source>
        <dbReference type="ARBA" id="ARBA00022737"/>
    </source>
</evidence>
<dbReference type="PANTHER" id="PTHR48009:SF7">
    <property type="entry name" value="LEUCINE-RICH REPEAT (LRR) FAMILY PROTEIN"/>
    <property type="match status" value="1"/>
</dbReference>
<feature type="compositionally biased region" description="Polar residues" evidence="3">
    <location>
        <begin position="245"/>
        <end position="254"/>
    </location>
</feature>
<dbReference type="InterPro" id="IPR001611">
    <property type="entry name" value="Leu-rich_rpt"/>
</dbReference>
<evidence type="ECO:0000313" key="5">
    <source>
        <dbReference type="Proteomes" id="UP000636709"/>
    </source>
</evidence>
<keyword evidence="2" id="KW-0677">Repeat</keyword>
<proteinExistence type="predicted"/>
<dbReference type="EMBL" id="JACEFO010000500">
    <property type="protein sequence ID" value="KAF8768778.1"/>
    <property type="molecule type" value="Genomic_DNA"/>
</dbReference>
<comment type="caution">
    <text evidence="4">The sequence shown here is derived from an EMBL/GenBank/DDBJ whole genome shotgun (WGS) entry which is preliminary data.</text>
</comment>
<dbReference type="InterPro" id="IPR003591">
    <property type="entry name" value="Leu-rich_rpt_typical-subtyp"/>
</dbReference>
<feature type="compositionally biased region" description="Pro residues" evidence="3">
    <location>
        <begin position="76"/>
        <end position="85"/>
    </location>
</feature>
<dbReference type="InterPro" id="IPR053213">
    <property type="entry name" value="RLP29"/>
</dbReference>
<dbReference type="OrthoDB" id="676979at2759"/>
<feature type="region of interest" description="Disordered" evidence="3">
    <location>
        <begin position="323"/>
        <end position="347"/>
    </location>
</feature>
<reference evidence="4" key="1">
    <citation type="submission" date="2020-07" db="EMBL/GenBank/DDBJ databases">
        <title>Genome sequence and genetic diversity analysis of an under-domesticated orphan crop, white fonio (Digitaria exilis).</title>
        <authorList>
            <person name="Bennetzen J.L."/>
            <person name="Chen S."/>
            <person name="Ma X."/>
            <person name="Wang X."/>
            <person name="Yssel A.E.J."/>
            <person name="Chaluvadi S.R."/>
            <person name="Johnson M."/>
            <person name="Gangashetty P."/>
            <person name="Hamidou F."/>
            <person name="Sanogo M.D."/>
            <person name="Zwaenepoel A."/>
            <person name="Wallace J."/>
            <person name="Van De Peer Y."/>
            <person name="Van Deynze A."/>
        </authorList>
    </citation>
    <scope>NUCLEOTIDE SEQUENCE</scope>
    <source>
        <tissue evidence="4">Leaves</tissue>
    </source>
</reference>
<protein>
    <submittedName>
        <fullName evidence="4">Uncharacterized protein</fullName>
    </submittedName>
</protein>
<gene>
    <name evidence="4" type="ORF">HU200_007338</name>
</gene>
<dbReference type="PANTHER" id="PTHR48009">
    <property type="entry name" value="LEUCINE-RICH REPEAT (LRR) FAMILY PROTEIN"/>
    <property type="match status" value="1"/>
</dbReference>
<dbReference type="Proteomes" id="UP000636709">
    <property type="component" value="Unassembled WGS sequence"/>
</dbReference>
<dbReference type="SMART" id="SM00369">
    <property type="entry name" value="LRR_TYP"/>
    <property type="match status" value="4"/>
</dbReference>
<feature type="region of interest" description="Disordered" evidence="3">
    <location>
        <begin position="98"/>
        <end position="275"/>
    </location>
</feature>
<feature type="compositionally biased region" description="Basic and acidic residues" evidence="3">
    <location>
        <begin position="263"/>
        <end position="275"/>
    </location>
</feature>
<dbReference type="Gene3D" id="3.80.10.10">
    <property type="entry name" value="Ribonuclease Inhibitor"/>
    <property type="match status" value="1"/>
</dbReference>
<name>A0A835FNT1_9POAL</name>
<sequence length="908" mass="95818">MWGPRLDTTPCAPAKDIQYPWTLYTLPPTLTMQVSKCGTSKKDVTLKVSPVFTPRPLPLERRVSNGVPNGNNDAPKTPPPLPPAATPVKAFARANGRRTMLPFASATPQLTRGANLRKRQPAKPTTPSRHNVLRRRTDEMARGTPNRAAPPPHTPADEEPQPGPPQRPRPLLQPQRAADESHAQDAGARTAPRAARASPGASTTTIKLQAVETSNAASQRDASTRDPTSESRSGRHQDGSGRPTHGSSLPTCSSGHKHTNRGCGERKVGRGKDMRRGRFSLAATLLATHGLPAVAPVAAEAGAWLVDLWRRRDTAPNRYRSGTVWSETDQTGPVPDDGYVNPAVEPPAWTTRGHVYEKNEGECNQHDEYTPPQLTNRVAEACDAPWVCHRPTAKMCAAQPSETKLTLLLALTGPQLTLHCDLPTRARSKRGGANPSTTFSTHLEAQADNHASPSSVDATMATASRFHLLVALLPLLLLLALRRTAAAALPTFPGDKAALAALKSAVAASSIPPYSCLASWDFAAGRDPCAAFPCGIRCYTPLGTANSSSSSSYLRVMAVALDPAGYSGALPAAVFSSLPFLASLSLAGNRFHGALPGGVPLQPSLRVLDLSGNAFSGAIPASLFAANSGLQELYLSRNAFSGEVPPQLALLGGLTRLELQQNGLTGALPRLGAMRSLSHLDVSANALSGSSPLAAPGLLPPSILSVVARNNSFSGQVSAAALAALPALRVLDLTGNAVSGAVPAAAFAHPSLEQLRLGSNRFDAVEDAHGGGASSQLVELDLSGNVLAGRLPGCLGAMPRLAAVALDRNRFTGGIPDLYAVRVAAEEATEQWVPFARLMLQGNYLCGALPSQLRQLKEGSAVVSLADNCLPRCPRKFFFCQGKPQKDHATCPKCETSIHHQENLLQMP</sequence>
<keyword evidence="1" id="KW-0433">Leucine-rich repeat</keyword>
<feature type="compositionally biased region" description="Low complexity" evidence="3">
    <location>
        <begin position="186"/>
        <end position="205"/>
    </location>
</feature>
<feature type="compositionally biased region" description="Polar residues" evidence="3">
    <location>
        <begin position="211"/>
        <end position="221"/>
    </location>
</feature>
<accession>A0A835FNT1</accession>
<dbReference type="SUPFAM" id="SSF52058">
    <property type="entry name" value="L domain-like"/>
    <property type="match status" value="1"/>
</dbReference>
<evidence type="ECO:0000256" key="1">
    <source>
        <dbReference type="ARBA" id="ARBA00022614"/>
    </source>
</evidence>
<evidence type="ECO:0000313" key="4">
    <source>
        <dbReference type="EMBL" id="KAF8768778.1"/>
    </source>
</evidence>
<dbReference type="InterPro" id="IPR032675">
    <property type="entry name" value="LRR_dom_sf"/>
</dbReference>
<organism evidence="4 5">
    <name type="scientific">Digitaria exilis</name>
    <dbReference type="NCBI Taxonomy" id="1010633"/>
    <lineage>
        <taxon>Eukaryota</taxon>
        <taxon>Viridiplantae</taxon>
        <taxon>Streptophyta</taxon>
        <taxon>Embryophyta</taxon>
        <taxon>Tracheophyta</taxon>
        <taxon>Spermatophyta</taxon>
        <taxon>Magnoliopsida</taxon>
        <taxon>Liliopsida</taxon>
        <taxon>Poales</taxon>
        <taxon>Poaceae</taxon>
        <taxon>PACMAD clade</taxon>
        <taxon>Panicoideae</taxon>
        <taxon>Panicodae</taxon>
        <taxon>Paniceae</taxon>
        <taxon>Anthephorinae</taxon>
        <taxon>Digitaria</taxon>
    </lineage>
</organism>
<dbReference type="AlphaFoldDB" id="A0A835FNT1"/>
<keyword evidence="5" id="KW-1185">Reference proteome</keyword>
<feature type="region of interest" description="Disordered" evidence="3">
    <location>
        <begin position="56"/>
        <end position="86"/>
    </location>
</feature>